<dbReference type="EMBL" id="CP034459">
    <property type="protein sequence ID" value="QBM89232.1"/>
    <property type="molecule type" value="Genomic_DNA"/>
</dbReference>
<protein>
    <submittedName>
        <fullName evidence="2">Uncharacterized protein</fullName>
    </submittedName>
</protein>
<evidence type="ECO:0000313" key="2">
    <source>
        <dbReference type="EMBL" id="QBM89232.1"/>
    </source>
</evidence>
<dbReference type="Proteomes" id="UP000292447">
    <property type="component" value="Chromosome IV"/>
</dbReference>
<gene>
    <name evidence="2" type="ORF">METSCH_D02960</name>
</gene>
<keyword evidence="3" id="KW-1185">Reference proteome</keyword>
<evidence type="ECO:0000313" key="3">
    <source>
        <dbReference type="Proteomes" id="UP000292447"/>
    </source>
</evidence>
<sequence length="240" mass="27628">MHATRAYKTLITSIMSITALDFKCGGEIRANSSENQCMNLLQTPTTASTPQSISFPTDLFVSQNSTLLLGEMFERFYGLLMEPVNETSFDYFNFSERYETLSLMLSELIIADTREAFPDKFRHQLTFAIHAFRTMIISAHKMRRYGKYGFSGRTLDTSNLCLYEITLINVQALAMADAQGRLKDASNSKNKISSLRRRLRFWKEEFKELKNVAPSLHIEYRDQVRQAEKHIEMLEDSVTA</sequence>
<evidence type="ECO:0000256" key="1">
    <source>
        <dbReference type="SAM" id="Coils"/>
    </source>
</evidence>
<proteinExistence type="predicted"/>
<feature type="coiled-coil region" evidence="1">
    <location>
        <begin position="185"/>
        <end position="237"/>
    </location>
</feature>
<reference evidence="3" key="1">
    <citation type="submission" date="2019-03" db="EMBL/GenBank/DDBJ databases">
        <title>Snf2 controls pulcherriminic acid biosynthesis and connects pigmentation and antifungal activity of the yeast Metschnikowia pulcherrima.</title>
        <authorList>
            <person name="Gore-Lloyd D."/>
            <person name="Sumann I."/>
            <person name="Brachmann A.O."/>
            <person name="Schneeberger K."/>
            <person name="Ortiz-Merino R.A."/>
            <person name="Moreno-Beltran M."/>
            <person name="Schlaefli M."/>
            <person name="Kirner P."/>
            <person name="Santos Kron A."/>
            <person name="Wolfe K.H."/>
            <person name="Piel J."/>
            <person name="Ahrens C.H."/>
            <person name="Henk D."/>
            <person name="Freimoser F.M."/>
        </authorList>
    </citation>
    <scope>NUCLEOTIDE SEQUENCE [LARGE SCALE GENOMIC DNA]</scope>
    <source>
        <strain evidence="3">APC 1.2</strain>
    </source>
</reference>
<name>A0A4P6XP05_9ASCO</name>
<dbReference type="AlphaFoldDB" id="A0A4P6XP05"/>
<keyword evidence="1" id="KW-0175">Coiled coil</keyword>
<organism evidence="2 3">
    <name type="scientific">Metschnikowia aff. pulcherrima</name>
    <dbReference type="NCBI Taxonomy" id="2163413"/>
    <lineage>
        <taxon>Eukaryota</taxon>
        <taxon>Fungi</taxon>
        <taxon>Dikarya</taxon>
        <taxon>Ascomycota</taxon>
        <taxon>Saccharomycotina</taxon>
        <taxon>Pichiomycetes</taxon>
        <taxon>Metschnikowiaceae</taxon>
        <taxon>Metschnikowia</taxon>
    </lineage>
</organism>
<accession>A0A4P6XP05</accession>